<evidence type="ECO:0000313" key="2">
    <source>
        <dbReference type="EMBL" id="KIC94987.1"/>
    </source>
</evidence>
<accession>A0A0C1L4D8</accession>
<dbReference type="OrthoDB" id="9781189at2"/>
<protein>
    <submittedName>
        <fullName evidence="2">Metallo-beta-lactamase</fullName>
    </submittedName>
</protein>
<dbReference type="AlphaFoldDB" id="A0A0C1L4D8"/>
<dbReference type="STRING" id="1349421.OI18_08860"/>
<dbReference type="SUPFAM" id="SSF56281">
    <property type="entry name" value="Metallo-hydrolase/oxidoreductase"/>
    <property type="match status" value="1"/>
</dbReference>
<dbReference type="Gene3D" id="3.60.15.10">
    <property type="entry name" value="Ribonuclease Z/Hydroxyacylglutathione hydrolase-like"/>
    <property type="match status" value="1"/>
</dbReference>
<sequence length="278" mass="31451">MSLYISSLNSGSNGNCYYVGDERDAVLIDAGISCRETEKRMKRSGLSIDRVRAVFISHEHSDHISGLRVLAKKYQLPVYVTAETGKYLNLGREPYSIHFLRPFEQVQIGGISVTPFPKAHDASDPHSFLVASATIKVGVFTDIGVVCDQLIHYFKQCHAVFLESNYDEEMLEKGNYPWHLKNRIRGGKGHLSNRQAFELVLAHRPPFMSHLLLSHLSKNNNCPDLVRKLFSHFDDHMEVVVASRYNETAVYNISENSLTGIHLDRTVANPGQYQLTLF</sequence>
<dbReference type="EMBL" id="JSVC01000009">
    <property type="protein sequence ID" value="KIC94987.1"/>
    <property type="molecule type" value="Genomic_DNA"/>
</dbReference>
<gene>
    <name evidence="2" type="ORF">OI18_08860</name>
</gene>
<dbReference type="InterPro" id="IPR001279">
    <property type="entry name" value="Metallo-B-lactamas"/>
</dbReference>
<reference evidence="2 3" key="1">
    <citation type="submission" date="2014-11" db="EMBL/GenBank/DDBJ databases">
        <title>Genome sequence of Flavihumibacter solisilvae 3-3.</title>
        <authorList>
            <person name="Zhou G."/>
            <person name="Li M."/>
            <person name="Wang G."/>
        </authorList>
    </citation>
    <scope>NUCLEOTIDE SEQUENCE [LARGE SCALE GENOMIC DNA]</scope>
    <source>
        <strain evidence="2 3">3-3</strain>
    </source>
</reference>
<name>A0A0C1L4D8_9BACT</name>
<dbReference type="Pfam" id="PF12706">
    <property type="entry name" value="Lactamase_B_2"/>
    <property type="match status" value="1"/>
</dbReference>
<keyword evidence="3" id="KW-1185">Reference proteome</keyword>
<dbReference type="SMART" id="SM00849">
    <property type="entry name" value="Lactamase_B"/>
    <property type="match status" value="1"/>
</dbReference>
<dbReference type="InterPro" id="IPR052533">
    <property type="entry name" value="WalJ/YycJ-like"/>
</dbReference>
<dbReference type="Proteomes" id="UP000031408">
    <property type="component" value="Unassembled WGS sequence"/>
</dbReference>
<comment type="caution">
    <text evidence="2">The sequence shown here is derived from an EMBL/GenBank/DDBJ whole genome shotgun (WGS) entry which is preliminary data.</text>
</comment>
<organism evidence="2 3">
    <name type="scientific">Flavihumibacter solisilvae</name>
    <dbReference type="NCBI Taxonomy" id="1349421"/>
    <lineage>
        <taxon>Bacteria</taxon>
        <taxon>Pseudomonadati</taxon>
        <taxon>Bacteroidota</taxon>
        <taxon>Chitinophagia</taxon>
        <taxon>Chitinophagales</taxon>
        <taxon>Chitinophagaceae</taxon>
        <taxon>Flavihumibacter</taxon>
    </lineage>
</organism>
<dbReference type="RefSeq" id="WP_039139083.1">
    <property type="nucleotide sequence ID" value="NZ_JSVC01000009.1"/>
</dbReference>
<dbReference type="PANTHER" id="PTHR47619">
    <property type="entry name" value="METALLO-HYDROLASE YYCJ-RELATED"/>
    <property type="match status" value="1"/>
</dbReference>
<proteinExistence type="predicted"/>
<feature type="domain" description="Metallo-beta-lactamase" evidence="1">
    <location>
        <begin position="13"/>
        <end position="203"/>
    </location>
</feature>
<evidence type="ECO:0000259" key="1">
    <source>
        <dbReference type="SMART" id="SM00849"/>
    </source>
</evidence>
<evidence type="ECO:0000313" key="3">
    <source>
        <dbReference type="Proteomes" id="UP000031408"/>
    </source>
</evidence>
<dbReference type="PANTHER" id="PTHR47619:SF1">
    <property type="entry name" value="EXODEOXYRIBONUCLEASE WALJ"/>
    <property type="match status" value="1"/>
</dbReference>
<dbReference type="InterPro" id="IPR036866">
    <property type="entry name" value="RibonucZ/Hydroxyglut_hydro"/>
</dbReference>